<proteinExistence type="predicted"/>
<dbReference type="eggNOG" id="COG5571">
    <property type="taxonomic scope" value="Bacteria"/>
</dbReference>
<gene>
    <name evidence="1" type="ORF">IO89_04985</name>
</gene>
<accession>A0A085BN72</accession>
<dbReference type="RefSeq" id="WP_034974023.1">
    <property type="nucleotide sequence ID" value="NZ_FOFI01000002.1"/>
</dbReference>
<evidence type="ECO:0000313" key="1">
    <source>
        <dbReference type="EMBL" id="KFC23917.1"/>
    </source>
</evidence>
<dbReference type="EMBL" id="JPLY01000001">
    <property type="protein sequence ID" value="KFC23917.1"/>
    <property type="molecule type" value="Genomic_DNA"/>
</dbReference>
<name>A0A085BN72_9FLAO</name>
<evidence type="ECO:0008006" key="3">
    <source>
        <dbReference type="Google" id="ProtNLM"/>
    </source>
</evidence>
<comment type="caution">
    <text evidence="1">The sequence shown here is derived from an EMBL/GenBank/DDBJ whole genome shotgun (WGS) entry which is preliminary data.</text>
</comment>
<organism evidence="1 2">
    <name type="scientific">Epilithonimonas lactis</name>
    <dbReference type="NCBI Taxonomy" id="421072"/>
    <lineage>
        <taxon>Bacteria</taxon>
        <taxon>Pseudomonadati</taxon>
        <taxon>Bacteroidota</taxon>
        <taxon>Flavobacteriia</taxon>
        <taxon>Flavobacteriales</taxon>
        <taxon>Weeksellaceae</taxon>
        <taxon>Chryseobacterium group</taxon>
        <taxon>Epilithonimonas</taxon>
    </lineage>
</organism>
<reference evidence="1 2" key="1">
    <citation type="submission" date="2014-07" db="EMBL/GenBank/DDBJ databases">
        <title>Epilithonimonas lactis LMG 22401 Genome.</title>
        <authorList>
            <person name="Pipes S.E."/>
            <person name="Stropko S.J."/>
        </authorList>
    </citation>
    <scope>NUCLEOTIDE SEQUENCE [LARGE SCALE GENOMIC DNA]</scope>
    <source>
        <strain evidence="1 2">LMG 24401</strain>
    </source>
</reference>
<dbReference type="Pfam" id="PF14391">
    <property type="entry name" value="DUF4421"/>
    <property type="match status" value="1"/>
</dbReference>
<sequence>MKQSFTFILLTFCIFTSAQNDSINSQVISYDDKIMLRLNIDTNTNELVISSRDLLVEPRLALNNQINTTFGIDYKFISASISFAPKFIPGNNNDLKGKSSFTSYNFRFFPKNFIQTLSYKNSKGYYLKNTHDYVADWRKNKDPYLTFPNLRFQSFGGSTSYIINKDFSLQGIYYQKEWQTTSSGSFVPAFNYEYVIFSDIQDGTKSRERRLDLSLDLGYHYNYLLTKNINVAPFIYGGLGKRWSNYKNDVSLNERDKDNYFTQNFGAGLHLGYNSEKFFFGSKFNYSGNHYKDNDSNVTENDFYVLFFIGYRLNAPAKVKKIYDKIQDKIPAL</sequence>
<protein>
    <recommendedName>
        <fullName evidence="3">DUF4421 domain-containing protein</fullName>
    </recommendedName>
</protein>
<keyword evidence="2" id="KW-1185">Reference proteome</keyword>
<dbReference type="Proteomes" id="UP000028623">
    <property type="component" value="Unassembled WGS sequence"/>
</dbReference>
<dbReference type="OrthoDB" id="669053at2"/>
<dbReference type="InterPro" id="IPR025535">
    <property type="entry name" value="DUF4421"/>
</dbReference>
<dbReference type="STRING" id="421072.SAMN04488097_1973"/>
<dbReference type="AlphaFoldDB" id="A0A085BN72"/>
<evidence type="ECO:0000313" key="2">
    <source>
        <dbReference type="Proteomes" id="UP000028623"/>
    </source>
</evidence>